<keyword evidence="4" id="KW-0812">Transmembrane</keyword>
<feature type="domain" description="CUB" evidence="6">
    <location>
        <begin position="471"/>
        <end position="586"/>
    </location>
</feature>
<evidence type="ECO:0000259" key="6">
    <source>
        <dbReference type="PROSITE" id="PS01180"/>
    </source>
</evidence>
<evidence type="ECO:0000313" key="8">
    <source>
        <dbReference type="RefSeq" id="XP_030762055.1"/>
    </source>
</evidence>
<feature type="transmembrane region" description="Helical" evidence="4">
    <location>
        <begin position="615"/>
        <end position="636"/>
    </location>
</feature>
<evidence type="ECO:0000313" key="7">
    <source>
        <dbReference type="Proteomes" id="UP000504635"/>
    </source>
</evidence>
<evidence type="ECO:0000256" key="1">
    <source>
        <dbReference type="ARBA" id="ARBA00023157"/>
    </source>
</evidence>
<dbReference type="GeneID" id="115886870"/>
<feature type="chain" id="PRO_5026969334" evidence="5">
    <location>
        <begin position="26"/>
        <end position="1062"/>
    </location>
</feature>
<dbReference type="Pfam" id="PF00431">
    <property type="entry name" value="CUB"/>
    <property type="match status" value="1"/>
</dbReference>
<dbReference type="InterPro" id="IPR035914">
    <property type="entry name" value="Sperma_CUB_dom_sf"/>
</dbReference>
<dbReference type="PROSITE" id="PS50092">
    <property type="entry name" value="TSP1"/>
    <property type="match status" value="1"/>
</dbReference>
<dbReference type="PROSITE" id="PS01180">
    <property type="entry name" value="CUB"/>
    <property type="match status" value="1"/>
</dbReference>
<dbReference type="PANTHER" id="PTHR16311">
    <property type="entry name" value="THROMBOSPONDIN TYPE I DOMAIN-CONTAINING 1"/>
    <property type="match status" value="1"/>
</dbReference>
<reference evidence="8" key="1">
    <citation type="submission" date="2025-08" db="UniProtKB">
        <authorList>
            <consortium name="RefSeq"/>
        </authorList>
    </citation>
    <scope>IDENTIFICATION</scope>
    <source>
        <tissue evidence="8">Gonads</tissue>
    </source>
</reference>
<keyword evidence="7" id="KW-1185">Reference proteome</keyword>
<comment type="caution">
    <text evidence="2">Lacks conserved residue(s) required for the propagation of feature annotation.</text>
</comment>
<keyword evidence="4" id="KW-0472">Membrane</keyword>
<dbReference type="KEGG" id="soy:115886870"/>
<evidence type="ECO:0000256" key="3">
    <source>
        <dbReference type="SAM" id="MobiDB-lite"/>
    </source>
</evidence>
<feature type="region of interest" description="Disordered" evidence="3">
    <location>
        <begin position="742"/>
        <end position="764"/>
    </location>
</feature>
<dbReference type="PRINTS" id="PR01705">
    <property type="entry name" value="TSP1REPEAT"/>
</dbReference>
<dbReference type="FunFam" id="2.20.100.10:FF:000001">
    <property type="entry name" value="semaphorin-5A isoform X1"/>
    <property type="match status" value="1"/>
</dbReference>
<sequence length="1062" mass="117580">MRKIISVLTFPLFLLLFHLVKYVESAGAKIPGIDIRMPPSHIALSGDLNVEIVSSSFLPLVVQLSRLEGNVAQPLTTFPVYPEASALKRNLTVAKINCGYFSRGGQYYVQIKKQPIVGVNSTDLTDSQIITRSLDVRWPMPQLVVTPENIKTYPESPVTAILTFPEVVCPPVKGAAPSAIPEFWLELHYCAHSFLNCEENGEELQNKSSHQVLYSEQVRGLPGKSVFILRCELFGLSGHYAVFLRPTNPDPALPRTAAYVKVDWSDQFVFNVHAHSIFPCDTHSGGIKVLFQYPSCILADKDRVRLFARLRANVASLAPPTTLEYISEQKIIRGQHSLHFECDLFTERYVEYCFIYVSQSISGAVADVREDCVPTLPVSDQERGGWGPWSQWTPCSSTCIGGVRSRYRLCDSPAPRYGAKFCEGPAVETEKCSTTLGSSWECFYAGSITGNDIIADEIPEVEAEVGPYCRCGCVVHLGHAKPKRFLATSSQSCPGRTFWLIQADEDCVIQFRVEQFYLPCGNQWLKIRDGSSLSSTLLADLTGHPGSSPSLINSTGPNLLLEFYSDEVAIGSQLCGGGFLAEASQIKLIKLNMTEIRVAHSISTAIPAVVLKLTAVHIAAIFFLSGLIIATVLLGMQYAVRYRKYHIAEAEDHDSLAASSTSLPLVTRAQSNSTLLSEVISLTRMRPLNMKTRRNKHSRLRESIDCDQDQEEEVTLAKGEEECYSGSTITLTAPTETITSTMPTLANPESDEITPTSSLPTSPRGEWRIIRRSSTNSEKDRCSEKISSPTPVGMEMLRRISNATLTNVSDEDICCKSDPGCYSSAASMVSTATIRSTNAKATKDKKNREKLLAGPGGSEFSIVGPDNDLEIDYYDYNVVNAGAAPGSYLGMDPAFLVWIPPLDETGEILPQEDQQCLEMTDIRPRVYIDPGSNKESPEEESLLPKPRRRSVSESTSVCSPKVKKKRIVHPLVHGLIQNTAPPNHIDNRFLNETEPLKNNRQVTIQLHEFPRKLKPWKPDMEKETKVEKSPSVDSNVLDEIRFADDDADEMDFNERSSNLNIT</sequence>
<evidence type="ECO:0000256" key="5">
    <source>
        <dbReference type="SAM" id="SignalP"/>
    </source>
</evidence>
<dbReference type="Gene3D" id="2.60.120.290">
    <property type="entry name" value="Spermadhesin, CUB domain"/>
    <property type="match status" value="1"/>
</dbReference>
<organism evidence="7 8">
    <name type="scientific">Sitophilus oryzae</name>
    <name type="common">Rice weevil</name>
    <name type="synonym">Curculio oryzae</name>
    <dbReference type="NCBI Taxonomy" id="7048"/>
    <lineage>
        <taxon>Eukaryota</taxon>
        <taxon>Metazoa</taxon>
        <taxon>Ecdysozoa</taxon>
        <taxon>Arthropoda</taxon>
        <taxon>Hexapoda</taxon>
        <taxon>Insecta</taxon>
        <taxon>Pterygota</taxon>
        <taxon>Neoptera</taxon>
        <taxon>Endopterygota</taxon>
        <taxon>Coleoptera</taxon>
        <taxon>Polyphaga</taxon>
        <taxon>Cucujiformia</taxon>
        <taxon>Curculionidae</taxon>
        <taxon>Dryophthorinae</taxon>
        <taxon>Sitophilus</taxon>
    </lineage>
</organism>
<dbReference type="InterPro" id="IPR000859">
    <property type="entry name" value="CUB_dom"/>
</dbReference>
<proteinExistence type="predicted"/>
<feature type="signal peptide" evidence="5">
    <location>
        <begin position="1"/>
        <end position="25"/>
    </location>
</feature>
<dbReference type="SMART" id="SM00209">
    <property type="entry name" value="TSP1"/>
    <property type="match status" value="1"/>
</dbReference>
<dbReference type="SUPFAM" id="SSF49854">
    <property type="entry name" value="Spermadhesin, CUB domain"/>
    <property type="match status" value="1"/>
</dbReference>
<keyword evidence="5" id="KW-0732">Signal</keyword>
<dbReference type="Gene3D" id="2.20.100.10">
    <property type="entry name" value="Thrombospondin type-1 (TSP1) repeat"/>
    <property type="match status" value="1"/>
</dbReference>
<dbReference type="Pfam" id="PF00090">
    <property type="entry name" value="TSP_1"/>
    <property type="match status" value="1"/>
</dbReference>
<dbReference type="AlphaFoldDB" id="A0A6J2YGP0"/>
<dbReference type="RefSeq" id="XP_030762055.1">
    <property type="nucleotide sequence ID" value="XM_030906195.1"/>
</dbReference>
<evidence type="ECO:0000256" key="4">
    <source>
        <dbReference type="SAM" id="Phobius"/>
    </source>
</evidence>
<dbReference type="CDD" id="cd00041">
    <property type="entry name" value="CUB"/>
    <property type="match status" value="1"/>
</dbReference>
<dbReference type="InterPro" id="IPR036383">
    <property type="entry name" value="TSP1_rpt_sf"/>
</dbReference>
<dbReference type="Proteomes" id="UP000504635">
    <property type="component" value="Unplaced"/>
</dbReference>
<keyword evidence="4" id="KW-1133">Transmembrane helix</keyword>
<dbReference type="PANTHER" id="PTHR16311:SF3">
    <property type="entry name" value="THROMBOSPONDIN TYPE-1 DOMAIN-CONTAINING PROTEIN 1"/>
    <property type="match status" value="1"/>
</dbReference>
<gene>
    <name evidence="8" type="primary">LOC115886870</name>
</gene>
<dbReference type="InterPro" id="IPR038877">
    <property type="entry name" value="THSD1"/>
</dbReference>
<accession>A0A6J2YGP0</accession>
<dbReference type="GO" id="GO:0071944">
    <property type="term" value="C:cell periphery"/>
    <property type="evidence" value="ECO:0007669"/>
    <property type="project" value="TreeGrafter"/>
</dbReference>
<evidence type="ECO:0000256" key="2">
    <source>
        <dbReference type="PROSITE-ProRule" id="PRU00059"/>
    </source>
</evidence>
<name>A0A6J2YGP0_SITOR</name>
<dbReference type="InterPro" id="IPR000884">
    <property type="entry name" value="TSP1_rpt"/>
</dbReference>
<dbReference type="OrthoDB" id="446173at2759"/>
<dbReference type="FunCoup" id="A0A6J2YGP0">
    <property type="interactions" value="31"/>
</dbReference>
<dbReference type="InParanoid" id="A0A6J2YGP0"/>
<dbReference type="SUPFAM" id="SSF82895">
    <property type="entry name" value="TSP-1 type 1 repeat"/>
    <property type="match status" value="1"/>
</dbReference>
<feature type="region of interest" description="Disordered" evidence="3">
    <location>
        <begin position="925"/>
        <end position="956"/>
    </location>
</feature>
<keyword evidence="1" id="KW-1015">Disulfide bond</keyword>
<protein>
    <submittedName>
        <fullName evidence="8">Uncharacterized protein LOC115886870</fullName>
    </submittedName>
</protein>